<name>A0ABT9Z7H1_9BACI</name>
<evidence type="ECO:0000259" key="3">
    <source>
        <dbReference type="PROSITE" id="PS51186"/>
    </source>
</evidence>
<organism evidence="4 5">
    <name type="scientific">Metabacillus niabensis</name>
    <dbReference type="NCBI Taxonomy" id="324854"/>
    <lineage>
        <taxon>Bacteria</taxon>
        <taxon>Bacillati</taxon>
        <taxon>Bacillota</taxon>
        <taxon>Bacilli</taxon>
        <taxon>Bacillales</taxon>
        <taxon>Bacillaceae</taxon>
        <taxon>Metabacillus</taxon>
    </lineage>
</organism>
<evidence type="ECO:0000313" key="5">
    <source>
        <dbReference type="Proteomes" id="UP001232245"/>
    </source>
</evidence>
<proteinExistence type="predicted"/>
<reference evidence="4 5" key="1">
    <citation type="submission" date="2023-07" db="EMBL/GenBank/DDBJ databases">
        <title>Genomic Encyclopedia of Type Strains, Phase IV (KMG-IV): sequencing the most valuable type-strain genomes for metagenomic binning, comparative biology and taxonomic classification.</title>
        <authorList>
            <person name="Goeker M."/>
        </authorList>
    </citation>
    <scope>NUCLEOTIDE SEQUENCE [LARGE SCALE GENOMIC DNA]</scope>
    <source>
        <strain evidence="4 5">DSM 17723</strain>
    </source>
</reference>
<dbReference type="EMBL" id="JAUSTZ010000016">
    <property type="protein sequence ID" value="MDQ0228203.1"/>
    <property type="molecule type" value="Genomic_DNA"/>
</dbReference>
<dbReference type="Pfam" id="PF00583">
    <property type="entry name" value="Acetyltransf_1"/>
    <property type="match status" value="1"/>
</dbReference>
<comment type="caution">
    <text evidence="4">The sequence shown here is derived from an EMBL/GenBank/DDBJ whole genome shotgun (WGS) entry which is preliminary data.</text>
</comment>
<dbReference type="Gene3D" id="3.40.630.30">
    <property type="match status" value="1"/>
</dbReference>
<evidence type="ECO:0000256" key="1">
    <source>
        <dbReference type="ARBA" id="ARBA00022679"/>
    </source>
</evidence>
<protein>
    <submittedName>
        <fullName evidence="4">Ribosomal protein S18 acetylase RimI-like enzyme</fullName>
    </submittedName>
</protein>
<accession>A0ABT9Z7H1</accession>
<dbReference type="RefSeq" id="WP_145582569.1">
    <property type="nucleotide sequence ID" value="NZ_CADEPK010000367.1"/>
</dbReference>
<dbReference type="InterPro" id="IPR050680">
    <property type="entry name" value="YpeA/RimI_acetyltransf"/>
</dbReference>
<dbReference type="InterPro" id="IPR000182">
    <property type="entry name" value="GNAT_dom"/>
</dbReference>
<gene>
    <name evidence="4" type="ORF">J2S02_004583</name>
</gene>
<sequence>MKIRRANIAETNELLQLTSYVMGESSMGYVQSDINIGYNVFSPLLNNGAYYLIAVKDHWIIGWVLIGPDFNPIHTEKTGSILSIYVFPDYRNEGVGKQLMMRALKELQQQNYRKVHLNVYTGNPAKILYEKLGFHDVSTVMEINLN</sequence>
<dbReference type="PROSITE" id="PS51186">
    <property type="entry name" value="GNAT"/>
    <property type="match status" value="1"/>
</dbReference>
<dbReference type="Proteomes" id="UP001232245">
    <property type="component" value="Unassembled WGS sequence"/>
</dbReference>
<dbReference type="SUPFAM" id="SSF55729">
    <property type="entry name" value="Acyl-CoA N-acyltransferases (Nat)"/>
    <property type="match status" value="1"/>
</dbReference>
<keyword evidence="5" id="KW-1185">Reference proteome</keyword>
<dbReference type="InterPro" id="IPR016181">
    <property type="entry name" value="Acyl_CoA_acyltransferase"/>
</dbReference>
<evidence type="ECO:0000256" key="2">
    <source>
        <dbReference type="ARBA" id="ARBA00023315"/>
    </source>
</evidence>
<dbReference type="PANTHER" id="PTHR43420:SF12">
    <property type="entry name" value="N-ACETYLTRANSFERASE DOMAIN-CONTAINING PROTEIN"/>
    <property type="match status" value="1"/>
</dbReference>
<dbReference type="PANTHER" id="PTHR43420">
    <property type="entry name" value="ACETYLTRANSFERASE"/>
    <property type="match status" value="1"/>
</dbReference>
<feature type="domain" description="N-acetyltransferase" evidence="3">
    <location>
        <begin position="1"/>
        <end position="146"/>
    </location>
</feature>
<evidence type="ECO:0000313" key="4">
    <source>
        <dbReference type="EMBL" id="MDQ0228203.1"/>
    </source>
</evidence>
<keyword evidence="1" id="KW-0808">Transferase</keyword>
<keyword evidence="2" id="KW-0012">Acyltransferase</keyword>
<dbReference type="CDD" id="cd04301">
    <property type="entry name" value="NAT_SF"/>
    <property type="match status" value="1"/>
</dbReference>